<keyword evidence="2" id="KW-1185">Reference proteome</keyword>
<proteinExistence type="predicted"/>
<dbReference type="EMBL" id="JAPDGR010000087">
    <property type="protein sequence ID" value="KAJ2996680.1"/>
    <property type="molecule type" value="Genomic_DNA"/>
</dbReference>
<sequence length="235" mass="26550">MVYGDINMNIVYNVDGKPCVNPAALMANSIRLSNTVVDEASTNSRPTIEDANGDGAPSTDPEIIRCKLYFLIAAHKTVQTGKEFVAVARITRNKENPFVDAQARAYHYIPEGKHRQFNTSTPLTENEMASAVCDDRVFVVHKKVGTSWCVSKPFMPIPRAPAGTYLVYRLKRFDPGLRHLRFEASWDWGDGVIGKASYDFVFLKAQDSCKMKPYTAIQMRLLSELWPEWQDHLEC</sequence>
<evidence type="ECO:0000313" key="1">
    <source>
        <dbReference type="EMBL" id="KAJ2996680.1"/>
    </source>
</evidence>
<accession>A0ACC1PNH1</accession>
<reference evidence="1" key="1">
    <citation type="submission" date="2022-10" db="EMBL/GenBank/DDBJ databases">
        <title>Genome Sequence of Xylaria curta.</title>
        <authorList>
            <person name="Buettner E."/>
        </authorList>
    </citation>
    <scope>NUCLEOTIDE SEQUENCE</scope>
    <source>
        <strain evidence="1">Babe10</strain>
    </source>
</reference>
<name>A0ACC1PNH1_9PEZI</name>
<dbReference type="Proteomes" id="UP001143856">
    <property type="component" value="Unassembled WGS sequence"/>
</dbReference>
<evidence type="ECO:0000313" key="2">
    <source>
        <dbReference type="Proteomes" id="UP001143856"/>
    </source>
</evidence>
<protein>
    <submittedName>
        <fullName evidence="1">Uncharacterized protein</fullName>
    </submittedName>
</protein>
<comment type="caution">
    <text evidence="1">The sequence shown here is derived from an EMBL/GenBank/DDBJ whole genome shotgun (WGS) entry which is preliminary data.</text>
</comment>
<organism evidence="1 2">
    <name type="scientific">Xylaria curta</name>
    <dbReference type="NCBI Taxonomy" id="42375"/>
    <lineage>
        <taxon>Eukaryota</taxon>
        <taxon>Fungi</taxon>
        <taxon>Dikarya</taxon>
        <taxon>Ascomycota</taxon>
        <taxon>Pezizomycotina</taxon>
        <taxon>Sordariomycetes</taxon>
        <taxon>Xylariomycetidae</taxon>
        <taxon>Xylariales</taxon>
        <taxon>Xylariaceae</taxon>
        <taxon>Xylaria</taxon>
    </lineage>
</organism>
<gene>
    <name evidence="1" type="ORF">NUW58_g902</name>
</gene>